<proteinExistence type="predicted"/>
<gene>
    <name evidence="2" type="ORF">SVUK_LOCUS14399</name>
</gene>
<dbReference type="AlphaFoldDB" id="A0A3P7J2L6"/>
<keyword evidence="3" id="KW-1185">Reference proteome</keyword>
<protein>
    <submittedName>
        <fullName evidence="2">Uncharacterized protein</fullName>
    </submittedName>
</protein>
<evidence type="ECO:0000313" key="3">
    <source>
        <dbReference type="Proteomes" id="UP000270094"/>
    </source>
</evidence>
<organism evidence="2 3">
    <name type="scientific">Strongylus vulgaris</name>
    <name type="common">Blood worm</name>
    <dbReference type="NCBI Taxonomy" id="40348"/>
    <lineage>
        <taxon>Eukaryota</taxon>
        <taxon>Metazoa</taxon>
        <taxon>Ecdysozoa</taxon>
        <taxon>Nematoda</taxon>
        <taxon>Chromadorea</taxon>
        <taxon>Rhabditida</taxon>
        <taxon>Rhabditina</taxon>
        <taxon>Rhabditomorpha</taxon>
        <taxon>Strongyloidea</taxon>
        <taxon>Strongylidae</taxon>
        <taxon>Strongylus</taxon>
    </lineage>
</organism>
<feature type="region of interest" description="Disordered" evidence="1">
    <location>
        <begin position="154"/>
        <end position="181"/>
    </location>
</feature>
<sequence>MIPWNEMVIRGEAKLLNVAGGFAKCIKMCNDCDYVVYNEYYSECFLIYYDHYGQKFNFITDDYQVSILFEERVSCHKPIGNTIVVDGIELKDCMQLCLTHPTMSCEAISYYPDRKCLLLTGTTSRDSNINIGTNCRQYRLNAIKFAGISRRKVGTKRKPHKLASDFGRAKAHGVNKKSQVK</sequence>
<dbReference type="Gene3D" id="3.50.4.10">
    <property type="entry name" value="Hepatocyte Growth Factor"/>
    <property type="match status" value="1"/>
</dbReference>
<evidence type="ECO:0000313" key="2">
    <source>
        <dbReference type="EMBL" id="VDM79401.1"/>
    </source>
</evidence>
<accession>A0A3P7J2L6</accession>
<dbReference type="Proteomes" id="UP000270094">
    <property type="component" value="Unassembled WGS sequence"/>
</dbReference>
<evidence type="ECO:0000256" key="1">
    <source>
        <dbReference type="SAM" id="MobiDB-lite"/>
    </source>
</evidence>
<reference evidence="2 3" key="1">
    <citation type="submission" date="2018-11" db="EMBL/GenBank/DDBJ databases">
        <authorList>
            <consortium name="Pathogen Informatics"/>
        </authorList>
    </citation>
    <scope>NUCLEOTIDE SEQUENCE [LARGE SCALE GENOMIC DNA]</scope>
</reference>
<feature type="compositionally biased region" description="Basic residues" evidence="1">
    <location>
        <begin position="169"/>
        <end position="181"/>
    </location>
</feature>
<dbReference type="EMBL" id="UYYB01105007">
    <property type="protein sequence ID" value="VDM79401.1"/>
    <property type="molecule type" value="Genomic_DNA"/>
</dbReference>
<name>A0A3P7J2L6_STRVU</name>
<dbReference type="OrthoDB" id="5825797at2759"/>